<dbReference type="EMBL" id="LYUD01000099">
    <property type="protein sequence ID" value="OAZ72416.1"/>
    <property type="molecule type" value="Genomic_DNA"/>
</dbReference>
<organism evidence="1 2">
    <name type="scientific">Acetobacter pasteurianus</name>
    <name type="common">Acetobacter turbidans</name>
    <dbReference type="NCBI Taxonomy" id="438"/>
    <lineage>
        <taxon>Bacteria</taxon>
        <taxon>Pseudomonadati</taxon>
        <taxon>Pseudomonadota</taxon>
        <taxon>Alphaproteobacteria</taxon>
        <taxon>Acetobacterales</taxon>
        <taxon>Acetobacteraceae</taxon>
        <taxon>Acetobacter</taxon>
    </lineage>
</organism>
<gene>
    <name evidence="1" type="ORF">SRCM100623_00955</name>
</gene>
<dbReference type="AlphaFoldDB" id="A0A1A0DC52"/>
<evidence type="ECO:0000313" key="1">
    <source>
        <dbReference type="EMBL" id="OAZ72416.1"/>
    </source>
</evidence>
<reference evidence="1 2" key="1">
    <citation type="submission" date="2016-05" db="EMBL/GenBank/DDBJ databases">
        <title>Genome sequencing of Acetobacter pasteurianus strain SRCM100623.</title>
        <authorList>
            <person name="Song Y.R."/>
        </authorList>
    </citation>
    <scope>NUCLEOTIDE SEQUENCE [LARGE SCALE GENOMIC DNA]</scope>
    <source>
        <strain evidence="1 2">SRCM100623</strain>
    </source>
</reference>
<accession>A0A1A0DC52</accession>
<protein>
    <submittedName>
        <fullName evidence="1">Uncharacterized protein</fullName>
    </submittedName>
</protein>
<evidence type="ECO:0000313" key="2">
    <source>
        <dbReference type="Proteomes" id="UP000093796"/>
    </source>
</evidence>
<sequence>MASKKCNGKQGFISRKRAEQRARQMRRVFEKALEPYACRECGSWHIGGFLFPRSKRPERRCVQIMVGGLDECC</sequence>
<proteinExistence type="predicted"/>
<comment type="caution">
    <text evidence="1">The sequence shown here is derived from an EMBL/GenBank/DDBJ whole genome shotgun (WGS) entry which is preliminary data.</text>
</comment>
<name>A0A1A0DC52_ACEPA</name>
<dbReference type="Proteomes" id="UP000093796">
    <property type="component" value="Unassembled WGS sequence"/>
</dbReference>